<accession>X1C9P9</accession>
<reference evidence="6" key="1">
    <citation type="journal article" date="2014" name="Front. Microbiol.">
        <title>High frequency of phylogenetically diverse reductive dehalogenase-homologous genes in deep subseafloor sedimentary metagenomes.</title>
        <authorList>
            <person name="Kawai M."/>
            <person name="Futagami T."/>
            <person name="Toyoda A."/>
            <person name="Takaki Y."/>
            <person name="Nishi S."/>
            <person name="Hori S."/>
            <person name="Arai W."/>
            <person name="Tsubouchi T."/>
            <person name="Morono Y."/>
            <person name="Uchiyama I."/>
            <person name="Ito T."/>
            <person name="Fujiyama A."/>
            <person name="Inagaki F."/>
            <person name="Takami H."/>
        </authorList>
    </citation>
    <scope>NUCLEOTIDE SEQUENCE</scope>
    <source>
        <strain evidence="6">Expedition CK06-06</strain>
    </source>
</reference>
<evidence type="ECO:0000256" key="3">
    <source>
        <dbReference type="ARBA" id="ARBA00023136"/>
    </source>
</evidence>
<dbReference type="GO" id="GO:0005524">
    <property type="term" value="F:ATP binding"/>
    <property type="evidence" value="ECO:0007669"/>
    <property type="project" value="InterPro"/>
</dbReference>
<dbReference type="PROSITE" id="PS50929">
    <property type="entry name" value="ABC_TM1F"/>
    <property type="match status" value="1"/>
</dbReference>
<evidence type="ECO:0000256" key="2">
    <source>
        <dbReference type="ARBA" id="ARBA00022989"/>
    </source>
</evidence>
<evidence type="ECO:0000256" key="1">
    <source>
        <dbReference type="ARBA" id="ARBA00022692"/>
    </source>
</evidence>
<dbReference type="InterPro" id="IPR036640">
    <property type="entry name" value="ABC1_TM_sf"/>
</dbReference>
<dbReference type="GO" id="GO:0016020">
    <property type="term" value="C:membrane"/>
    <property type="evidence" value="ECO:0007669"/>
    <property type="project" value="InterPro"/>
</dbReference>
<dbReference type="GO" id="GO:0140359">
    <property type="term" value="F:ABC-type transporter activity"/>
    <property type="evidence" value="ECO:0007669"/>
    <property type="project" value="InterPro"/>
</dbReference>
<feature type="transmembrane region" description="Helical" evidence="4">
    <location>
        <begin position="125"/>
        <end position="143"/>
    </location>
</feature>
<proteinExistence type="predicted"/>
<keyword evidence="2 4" id="KW-1133">Transmembrane helix</keyword>
<organism evidence="6">
    <name type="scientific">marine sediment metagenome</name>
    <dbReference type="NCBI Taxonomy" id="412755"/>
    <lineage>
        <taxon>unclassified sequences</taxon>
        <taxon>metagenomes</taxon>
        <taxon>ecological metagenomes</taxon>
    </lineage>
</organism>
<sequence length="152" mass="17472">MGQLIDLVVYWIGDIDEGLSLLNSYILMILILSLIRFAASAARFSSGAFLGWNAHKRLKNEFFDQIQNKPMKFHDSVRTGELISLTTFDVGQIGDFLFIGLPILMNVFISLIFYVIFFISVLNVPLFLACLFPFLIAYFWLLFRFNRKMGPV</sequence>
<feature type="transmembrane region" description="Helical" evidence="4">
    <location>
        <begin position="20"/>
        <end position="39"/>
    </location>
</feature>
<dbReference type="EMBL" id="BART01028775">
    <property type="protein sequence ID" value="GAG93118.1"/>
    <property type="molecule type" value="Genomic_DNA"/>
</dbReference>
<dbReference type="AlphaFoldDB" id="X1C9P9"/>
<gene>
    <name evidence="6" type="ORF">S01H4_50647</name>
</gene>
<keyword evidence="1 4" id="KW-0812">Transmembrane</keyword>
<dbReference type="InterPro" id="IPR011527">
    <property type="entry name" value="ABC1_TM_dom"/>
</dbReference>
<dbReference type="Gene3D" id="1.20.1560.10">
    <property type="entry name" value="ABC transporter type 1, transmembrane domain"/>
    <property type="match status" value="1"/>
</dbReference>
<keyword evidence="3 4" id="KW-0472">Membrane</keyword>
<dbReference type="SUPFAM" id="SSF90123">
    <property type="entry name" value="ABC transporter transmembrane region"/>
    <property type="match status" value="1"/>
</dbReference>
<evidence type="ECO:0000256" key="4">
    <source>
        <dbReference type="SAM" id="Phobius"/>
    </source>
</evidence>
<feature type="domain" description="ABC transmembrane type-1" evidence="5">
    <location>
        <begin position="1"/>
        <end position="152"/>
    </location>
</feature>
<feature type="non-terminal residue" evidence="6">
    <location>
        <position position="152"/>
    </location>
</feature>
<evidence type="ECO:0000259" key="5">
    <source>
        <dbReference type="PROSITE" id="PS50929"/>
    </source>
</evidence>
<dbReference type="Pfam" id="PF00664">
    <property type="entry name" value="ABC_membrane"/>
    <property type="match status" value="1"/>
</dbReference>
<protein>
    <recommendedName>
        <fullName evidence="5">ABC transmembrane type-1 domain-containing protein</fullName>
    </recommendedName>
</protein>
<feature type="transmembrane region" description="Helical" evidence="4">
    <location>
        <begin position="96"/>
        <end position="119"/>
    </location>
</feature>
<evidence type="ECO:0000313" key="6">
    <source>
        <dbReference type="EMBL" id="GAG93118.1"/>
    </source>
</evidence>
<comment type="caution">
    <text evidence="6">The sequence shown here is derived from an EMBL/GenBank/DDBJ whole genome shotgun (WGS) entry which is preliminary data.</text>
</comment>
<name>X1C9P9_9ZZZZ</name>